<comment type="similarity">
    <text evidence="2">Belongs to the FlgN family.</text>
</comment>
<keyword evidence="4" id="KW-0175">Coiled coil</keyword>
<evidence type="ECO:0000256" key="1">
    <source>
        <dbReference type="ARBA" id="ARBA00002397"/>
    </source>
</evidence>
<reference evidence="6" key="1">
    <citation type="journal article" date="2018" name="Front. Microbiol.">
        <title>Genome-Based Analysis Reveals the Taxonomy and Diversity of the Family Idiomarinaceae.</title>
        <authorList>
            <person name="Liu Y."/>
            <person name="Lai Q."/>
            <person name="Shao Z."/>
        </authorList>
    </citation>
    <scope>NUCLEOTIDE SEQUENCE [LARGE SCALE GENOMIC DNA]</scope>
    <source>
        <strain evidence="6">SN-14</strain>
    </source>
</reference>
<dbReference type="InterPro" id="IPR007809">
    <property type="entry name" value="FlgN-like"/>
</dbReference>
<keyword evidence="5" id="KW-0966">Cell projection</keyword>
<evidence type="ECO:0000313" key="5">
    <source>
        <dbReference type="EMBL" id="RUO45085.1"/>
    </source>
</evidence>
<dbReference type="Proteomes" id="UP000286680">
    <property type="component" value="Unassembled WGS sequence"/>
</dbReference>
<keyword evidence="6" id="KW-1185">Reference proteome</keyword>
<dbReference type="InterPro" id="IPR036679">
    <property type="entry name" value="FlgN-like_sf"/>
</dbReference>
<dbReference type="Pfam" id="PF05130">
    <property type="entry name" value="FlgN"/>
    <property type="match status" value="1"/>
</dbReference>
<evidence type="ECO:0000256" key="4">
    <source>
        <dbReference type="SAM" id="Coils"/>
    </source>
</evidence>
<dbReference type="RefSeq" id="WP_126819476.1">
    <property type="nucleotide sequence ID" value="NZ_PIPS01000001.1"/>
</dbReference>
<dbReference type="GO" id="GO:0044780">
    <property type="term" value="P:bacterial-type flagellum assembly"/>
    <property type="evidence" value="ECO:0007669"/>
    <property type="project" value="InterPro"/>
</dbReference>
<gene>
    <name evidence="5" type="ORF">CWE23_03425</name>
</gene>
<sequence>MSATATPVPELLQQLADSLDALAVSQQQELQAIVERQHARVAELAEQKAQQLAEVSELDAALREHPESNLLQDDEQLAAQVADIKQQLAAVKHQSAVNERVVQSTLNSIEQLKQTILSSARKDSLTYNAKGKIR</sequence>
<dbReference type="SUPFAM" id="SSF140566">
    <property type="entry name" value="FlgN-like"/>
    <property type="match status" value="1"/>
</dbReference>
<name>A0AA94EFZ5_9GAMM</name>
<comment type="function">
    <text evidence="1">Required for the efficient initiation of filament assembly.</text>
</comment>
<comment type="caution">
    <text evidence="5">The sequence shown here is derived from an EMBL/GenBank/DDBJ whole genome shotgun (WGS) entry which is preliminary data.</text>
</comment>
<keyword evidence="5" id="KW-0969">Cilium</keyword>
<proteinExistence type="inferred from homology"/>
<protein>
    <submittedName>
        <fullName evidence="5">Flagellar biosynthesis protein FlgN</fullName>
    </submittedName>
</protein>
<organism evidence="5 6">
    <name type="scientific">Idiomarina aquatica</name>
    <dbReference type="NCBI Taxonomy" id="1327752"/>
    <lineage>
        <taxon>Bacteria</taxon>
        <taxon>Pseudomonadati</taxon>
        <taxon>Pseudomonadota</taxon>
        <taxon>Gammaproteobacteria</taxon>
        <taxon>Alteromonadales</taxon>
        <taxon>Idiomarinaceae</taxon>
        <taxon>Idiomarina</taxon>
    </lineage>
</organism>
<feature type="coiled-coil region" evidence="4">
    <location>
        <begin position="27"/>
        <end position="61"/>
    </location>
</feature>
<keyword evidence="5" id="KW-0282">Flagellum</keyword>
<accession>A0AA94EFZ5</accession>
<dbReference type="EMBL" id="PIPS01000001">
    <property type="protein sequence ID" value="RUO45085.1"/>
    <property type="molecule type" value="Genomic_DNA"/>
</dbReference>
<evidence type="ECO:0000256" key="2">
    <source>
        <dbReference type="ARBA" id="ARBA00007703"/>
    </source>
</evidence>
<keyword evidence="3" id="KW-1005">Bacterial flagellum biogenesis</keyword>
<evidence type="ECO:0000313" key="6">
    <source>
        <dbReference type="Proteomes" id="UP000286680"/>
    </source>
</evidence>
<evidence type="ECO:0000256" key="3">
    <source>
        <dbReference type="ARBA" id="ARBA00022795"/>
    </source>
</evidence>
<dbReference type="AlphaFoldDB" id="A0AA94EFZ5"/>